<dbReference type="Gene3D" id="3.40.50.1970">
    <property type="match status" value="1"/>
</dbReference>
<dbReference type="GO" id="GO:0009423">
    <property type="term" value="P:chorismate biosynthetic process"/>
    <property type="evidence" value="ECO:0007669"/>
    <property type="project" value="UniProtKB-UniRule"/>
</dbReference>
<feature type="binding site" evidence="14">
    <location>
        <position position="268"/>
    </location>
    <ligand>
        <name>Zn(2+)</name>
        <dbReference type="ChEBI" id="CHEBI:29105"/>
    </ligand>
</feature>
<feature type="binding site" evidence="14">
    <location>
        <begin position="124"/>
        <end position="128"/>
    </location>
    <ligand>
        <name>NAD(+)</name>
        <dbReference type="ChEBI" id="CHEBI:57540"/>
    </ligand>
</feature>
<evidence type="ECO:0000256" key="10">
    <source>
        <dbReference type="ARBA" id="ARBA00022833"/>
    </source>
</evidence>
<keyword evidence="11 14" id="KW-0520">NAD</keyword>
<keyword evidence="14" id="KW-0170">Cobalt</keyword>
<evidence type="ECO:0000259" key="16">
    <source>
        <dbReference type="Pfam" id="PF24621"/>
    </source>
</evidence>
<name>A0A8G2BFM9_9PROT</name>
<feature type="domain" description="3-dehydroquinate synthase N-terminal" evidence="15">
    <location>
        <begin position="86"/>
        <end position="197"/>
    </location>
</feature>
<comment type="function">
    <text evidence="4 14">Catalyzes the conversion of 3-deoxy-D-arabino-heptulosonate 7-phosphate (DAHP) to dehydroquinate (DHQ).</text>
</comment>
<keyword evidence="18" id="KW-1185">Reference proteome</keyword>
<evidence type="ECO:0000256" key="3">
    <source>
        <dbReference type="ARBA" id="ARBA00001947"/>
    </source>
</evidence>
<dbReference type="HAMAP" id="MF_00110">
    <property type="entry name" value="DHQ_synthase"/>
    <property type="match status" value="1"/>
</dbReference>
<comment type="similarity">
    <text evidence="14">Belongs to the sugar phosphate cyclases superfamily. Dehydroquinate synthase family.</text>
</comment>
<dbReference type="NCBIfam" id="TIGR01357">
    <property type="entry name" value="aroB"/>
    <property type="match status" value="1"/>
</dbReference>
<dbReference type="Gene3D" id="1.20.1090.10">
    <property type="entry name" value="Dehydroquinate synthase-like - alpha domain"/>
    <property type="match status" value="1"/>
</dbReference>
<dbReference type="InterPro" id="IPR050071">
    <property type="entry name" value="Dehydroquinate_synthase"/>
</dbReference>
<dbReference type="FunFam" id="3.40.50.1970:FF:000007">
    <property type="entry name" value="Pentafunctional AROM polypeptide"/>
    <property type="match status" value="1"/>
</dbReference>
<dbReference type="InterPro" id="IPR030960">
    <property type="entry name" value="DHQS/DOIS_N"/>
</dbReference>
<dbReference type="InterPro" id="IPR016037">
    <property type="entry name" value="DHQ_synth_AroB"/>
</dbReference>
<keyword evidence="10 14" id="KW-0862">Zinc</keyword>
<dbReference type="GO" id="GO:0003856">
    <property type="term" value="F:3-dehydroquinate synthase activity"/>
    <property type="evidence" value="ECO:0007669"/>
    <property type="project" value="UniProtKB-UniRule"/>
</dbReference>
<comment type="cofactor">
    <cofactor evidence="14">
        <name>Co(2+)</name>
        <dbReference type="ChEBI" id="CHEBI:48828"/>
    </cofactor>
    <cofactor evidence="14">
        <name>Zn(2+)</name>
        <dbReference type="ChEBI" id="CHEBI:29105"/>
    </cofactor>
    <text evidence="14">Binds 1 divalent metal cation per subunit. Can use either Co(2+) or Zn(2+).</text>
</comment>
<sequence length="389" mass="41219">MTSLNDGRHMNDIAVGDIETVAVDLADRRYDIRVGAGLIGAADRELADLIDGRHLVVIADEGLVGAPLGALDAALKASTARRVDTLTTPAGESGKTFVQYQDLCERALALGIDRRTLIVAFGGGVVGDLAGFVAASLLRGLDFIQIPTTLLAQVDSSVGGKTGINTRHGKNLVGAFHQPRRVLIDTTVLDSLPERELLAGYAEVAKYGALGDRGFFEWLEQHGKAVIAGDPDARRHAIVASCRAKAEVVAGDEREQAGGRRALLNLGHTFGHALEAMAGYDGSLLHGEAVAVGMVLAARLSVRIGACSGQDAERLTRHLDAVGLRTELDALDPTRSWTADALLAHMTKDKKARDGRIVFVLLDALGEARVRDDIDPAQARALLTRQQAA</sequence>
<dbReference type="PANTHER" id="PTHR43622:SF7">
    <property type="entry name" value="3-DEHYDROQUINATE SYNTHASE, CHLOROPLASTIC"/>
    <property type="match status" value="1"/>
</dbReference>
<evidence type="ECO:0000259" key="15">
    <source>
        <dbReference type="Pfam" id="PF01761"/>
    </source>
</evidence>
<keyword evidence="7 14" id="KW-0028">Amino-acid biosynthesis</keyword>
<comment type="pathway">
    <text evidence="5 14">Metabolic intermediate biosynthesis; chorismate biosynthesis; chorismate from D-erythrose 4-phosphate and phosphoenolpyruvate: step 2/7.</text>
</comment>
<comment type="cofactor">
    <cofactor evidence="3">
        <name>Zn(2+)</name>
        <dbReference type="ChEBI" id="CHEBI:29105"/>
    </cofactor>
</comment>
<dbReference type="Proteomes" id="UP000198615">
    <property type="component" value="Unassembled WGS sequence"/>
</dbReference>
<evidence type="ECO:0000256" key="6">
    <source>
        <dbReference type="ARBA" id="ARBA00013031"/>
    </source>
</evidence>
<comment type="caution">
    <text evidence="17">The sequence shown here is derived from an EMBL/GenBank/DDBJ whole genome shotgun (WGS) entry which is preliminary data.</text>
</comment>
<reference evidence="17 18" key="1">
    <citation type="submission" date="2016-10" db="EMBL/GenBank/DDBJ databases">
        <authorList>
            <person name="Varghese N."/>
            <person name="Submissions S."/>
        </authorList>
    </citation>
    <scope>NUCLEOTIDE SEQUENCE [LARGE SCALE GENOMIC DNA]</scope>
    <source>
        <strain evidence="17 18">DSM 18839</strain>
    </source>
</reference>
<comment type="subcellular location">
    <subcellularLocation>
        <location evidence="14">Cytoplasm</location>
    </subcellularLocation>
</comment>
<dbReference type="EC" id="4.2.3.4" evidence="6 14"/>
<dbReference type="CDD" id="cd08195">
    <property type="entry name" value="DHQS"/>
    <property type="match status" value="1"/>
</dbReference>
<evidence type="ECO:0000256" key="8">
    <source>
        <dbReference type="ARBA" id="ARBA00022723"/>
    </source>
</evidence>
<keyword evidence="12 14" id="KW-0057">Aromatic amino acid biosynthesis</keyword>
<feature type="binding site" evidence="14">
    <location>
        <position position="161"/>
    </location>
    <ligand>
        <name>NAD(+)</name>
        <dbReference type="ChEBI" id="CHEBI:57540"/>
    </ligand>
</feature>
<dbReference type="GO" id="GO:0046872">
    <property type="term" value="F:metal ion binding"/>
    <property type="evidence" value="ECO:0007669"/>
    <property type="project" value="UniProtKB-KW"/>
</dbReference>
<dbReference type="GO" id="GO:0005737">
    <property type="term" value="C:cytoplasm"/>
    <property type="evidence" value="ECO:0007669"/>
    <property type="project" value="UniProtKB-SubCell"/>
</dbReference>
<comment type="catalytic activity">
    <reaction evidence="1 14">
        <text>7-phospho-2-dehydro-3-deoxy-D-arabino-heptonate = 3-dehydroquinate + phosphate</text>
        <dbReference type="Rhea" id="RHEA:21968"/>
        <dbReference type="ChEBI" id="CHEBI:32364"/>
        <dbReference type="ChEBI" id="CHEBI:43474"/>
        <dbReference type="ChEBI" id="CHEBI:58394"/>
        <dbReference type="EC" id="4.2.3.4"/>
    </reaction>
</comment>
<evidence type="ECO:0000313" key="18">
    <source>
        <dbReference type="Proteomes" id="UP000198615"/>
    </source>
</evidence>
<evidence type="ECO:0000256" key="13">
    <source>
        <dbReference type="ARBA" id="ARBA00023239"/>
    </source>
</evidence>
<dbReference type="SUPFAM" id="SSF56796">
    <property type="entry name" value="Dehydroquinate synthase-like"/>
    <property type="match status" value="1"/>
</dbReference>
<evidence type="ECO:0000256" key="14">
    <source>
        <dbReference type="HAMAP-Rule" id="MF_00110"/>
    </source>
</evidence>
<evidence type="ECO:0000256" key="1">
    <source>
        <dbReference type="ARBA" id="ARBA00001393"/>
    </source>
</evidence>
<dbReference type="EMBL" id="FNBW01000003">
    <property type="protein sequence ID" value="SDF40975.1"/>
    <property type="molecule type" value="Genomic_DNA"/>
</dbReference>
<evidence type="ECO:0000256" key="7">
    <source>
        <dbReference type="ARBA" id="ARBA00022605"/>
    </source>
</evidence>
<keyword evidence="13 14" id="KW-0456">Lyase</keyword>
<comment type="caution">
    <text evidence="14">Lacks conserved residue(s) required for the propagation of feature annotation.</text>
</comment>
<feature type="binding site" evidence="14">
    <location>
        <position position="170"/>
    </location>
    <ligand>
        <name>NAD(+)</name>
        <dbReference type="ChEBI" id="CHEBI:57540"/>
    </ligand>
</feature>
<organism evidence="17 18">
    <name type="scientific">Thalassobaculum litoreum DSM 18839</name>
    <dbReference type="NCBI Taxonomy" id="1123362"/>
    <lineage>
        <taxon>Bacteria</taxon>
        <taxon>Pseudomonadati</taxon>
        <taxon>Pseudomonadota</taxon>
        <taxon>Alphaproteobacteria</taxon>
        <taxon>Rhodospirillales</taxon>
        <taxon>Thalassobaculaceae</taxon>
        <taxon>Thalassobaculum</taxon>
    </lineage>
</organism>
<dbReference type="OrthoDB" id="9806583at2"/>
<feature type="binding site" evidence="14">
    <location>
        <begin position="148"/>
        <end position="149"/>
    </location>
    <ligand>
        <name>NAD(+)</name>
        <dbReference type="ChEBI" id="CHEBI:57540"/>
    </ligand>
</feature>
<dbReference type="InterPro" id="IPR056179">
    <property type="entry name" value="DHQS_C"/>
</dbReference>
<protein>
    <recommendedName>
        <fullName evidence="6 14">3-dehydroquinate synthase</fullName>
        <shortName evidence="14">DHQS</shortName>
        <ecNumber evidence="6 14">4.2.3.4</ecNumber>
    </recommendedName>
</protein>
<dbReference type="GO" id="GO:0008652">
    <property type="term" value="P:amino acid biosynthetic process"/>
    <property type="evidence" value="ECO:0007669"/>
    <property type="project" value="UniProtKB-KW"/>
</dbReference>
<keyword evidence="8 14" id="KW-0479">Metal-binding</keyword>
<dbReference type="GO" id="GO:0000166">
    <property type="term" value="F:nucleotide binding"/>
    <property type="evidence" value="ECO:0007669"/>
    <property type="project" value="UniProtKB-KW"/>
</dbReference>
<evidence type="ECO:0000256" key="4">
    <source>
        <dbReference type="ARBA" id="ARBA00003485"/>
    </source>
</evidence>
<evidence type="ECO:0000256" key="5">
    <source>
        <dbReference type="ARBA" id="ARBA00004661"/>
    </source>
</evidence>
<evidence type="ECO:0000256" key="12">
    <source>
        <dbReference type="ARBA" id="ARBA00023141"/>
    </source>
</evidence>
<dbReference type="AlphaFoldDB" id="A0A8G2BFM9"/>
<feature type="domain" description="3-dehydroquinate synthase C-terminal" evidence="16">
    <location>
        <begin position="200"/>
        <end position="352"/>
    </location>
</feature>
<evidence type="ECO:0000256" key="2">
    <source>
        <dbReference type="ARBA" id="ARBA00001911"/>
    </source>
</evidence>
<evidence type="ECO:0000256" key="9">
    <source>
        <dbReference type="ARBA" id="ARBA00022741"/>
    </source>
</evidence>
<evidence type="ECO:0000256" key="11">
    <source>
        <dbReference type="ARBA" id="ARBA00023027"/>
    </source>
</evidence>
<accession>A0A8G2BFM9</accession>
<keyword evidence="14" id="KW-0963">Cytoplasm</keyword>
<dbReference type="Pfam" id="PF24621">
    <property type="entry name" value="DHQS_C"/>
    <property type="match status" value="1"/>
</dbReference>
<evidence type="ECO:0000313" key="17">
    <source>
        <dbReference type="EMBL" id="SDF40975.1"/>
    </source>
</evidence>
<feature type="binding site" evidence="14">
    <location>
        <position position="286"/>
    </location>
    <ligand>
        <name>Zn(2+)</name>
        <dbReference type="ChEBI" id="CHEBI:29105"/>
    </ligand>
</feature>
<dbReference type="UniPathway" id="UPA00053">
    <property type="reaction ID" value="UER00085"/>
</dbReference>
<keyword evidence="9 14" id="KW-0547">Nucleotide-binding</keyword>
<dbReference type="GO" id="GO:0009073">
    <property type="term" value="P:aromatic amino acid family biosynthetic process"/>
    <property type="evidence" value="ECO:0007669"/>
    <property type="project" value="UniProtKB-KW"/>
</dbReference>
<comment type="cofactor">
    <cofactor evidence="2 14">
        <name>NAD(+)</name>
        <dbReference type="ChEBI" id="CHEBI:57540"/>
    </cofactor>
</comment>
<proteinExistence type="inferred from homology"/>
<feature type="binding site" evidence="14">
    <location>
        <position position="203"/>
    </location>
    <ligand>
        <name>Zn(2+)</name>
        <dbReference type="ChEBI" id="CHEBI:29105"/>
    </ligand>
</feature>
<dbReference type="Pfam" id="PF01761">
    <property type="entry name" value="DHQ_synthase"/>
    <property type="match status" value="1"/>
</dbReference>
<dbReference type="PANTHER" id="PTHR43622">
    <property type="entry name" value="3-DEHYDROQUINATE SYNTHASE"/>
    <property type="match status" value="1"/>
</dbReference>
<gene>
    <name evidence="14" type="primary">aroB</name>
    <name evidence="17" type="ORF">SAMN05660686_01216</name>
</gene>